<keyword evidence="1" id="KW-0732">Signal</keyword>
<protein>
    <submittedName>
        <fullName evidence="2">Uncharacterized protein</fullName>
    </submittedName>
</protein>
<name>A0A9D9ICH3_9SPIO</name>
<evidence type="ECO:0000256" key="1">
    <source>
        <dbReference type="SAM" id="SignalP"/>
    </source>
</evidence>
<reference evidence="2" key="2">
    <citation type="journal article" date="2021" name="PeerJ">
        <title>Extensive microbial diversity within the chicken gut microbiome revealed by metagenomics and culture.</title>
        <authorList>
            <person name="Gilroy R."/>
            <person name="Ravi A."/>
            <person name="Getino M."/>
            <person name="Pursley I."/>
            <person name="Horton D.L."/>
            <person name="Alikhan N.F."/>
            <person name="Baker D."/>
            <person name="Gharbi K."/>
            <person name="Hall N."/>
            <person name="Watson M."/>
            <person name="Adriaenssens E.M."/>
            <person name="Foster-Nyarko E."/>
            <person name="Jarju S."/>
            <person name="Secka A."/>
            <person name="Antonio M."/>
            <person name="Oren A."/>
            <person name="Chaudhuri R.R."/>
            <person name="La Ragione R."/>
            <person name="Hildebrand F."/>
            <person name="Pallen M.J."/>
        </authorList>
    </citation>
    <scope>NUCLEOTIDE SEQUENCE</scope>
    <source>
        <strain evidence="2">14700</strain>
    </source>
</reference>
<dbReference type="Proteomes" id="UP000810292">
    <property type="component" value="Unassembled WGS sequence"/>
</dbReference>
<feature type="signal peptide" evidence="1">
    <location>
        <begin position="1"/>
        <end position="19"/>
    </location>
</feature>
<sequence length="130" mass="14314">MRKKVFLGVLALLMVVMFASCKARPDASLLPEPEVEFRAIKGIDSTEVKIQVLNVPKDYFGVYWGITADYAVKDASGNVLFEKSLSNELEIAAPIYEELDDVEAGDTLTCTVTFSYEGYTTSTTVTDVVE</sequence>
<reference evidence="2" key="1">
    <citation type="submission" date="2020-10" db="EMBL/GenBank/DDBJ databases">
        <authorList>
            <person name="Gilroy R."/>
        </authorList>
    </citation>
    <scope>NUCLEOTIDE SEQUENCE</scope>
    <source>
        <strain evidence="2">14700</strain>
    </source>
</reference>
<feature type="chain" id="PRO_5038475450" evidence="1">
    <location>
        <begin position="20"/>
        <end position="130"/>
    </location>
</feature>
<evidence type="ECO:0000313" key="2">
    <source>
        <dbReference type="EMBL" id="MBO8469827.1"/>
    </source>
</evidence>
<gene>
    <name evidence="2" type="ORF">IAA72_08600</name>
</gene>
<accession>A0A9D9ICH3</accession>
<proteinExistence type="predicted"/>
<dbReference type="PROSITE" id="PS51257">
    <property type="entry name" value="PROKAR_LIPOPROTEIN"/>
    <property type="match status" value="1"/>
</dbReference>
<organism evidence="2 3">
    <name type="scientific">Candidatus Ornithospirochaeta stercoravium</name>
    <dbReference type="NCBI Taxonomy" id="2840897"/>
    <lineage>
        <taxon>Bacteria</taxon>
        <taxon>Pseudomonadati</taxon>
        <taxon>Spirochaetota</taxon>
        <taxon>Spirochaetia</taxon>
        <taxon>Spirochaetales</taxon>
        <taxon>Spirochaetaceae</taxon>
        <taxon>Spirochaetaceae incertae sedis</taxon>
        <taxon>Candidatus Ornithospirochaeta</taxon>
    </lineage>
</organism>
<evidence type="ECO:0000313" key="3">
    <source>
        <dbReference type="Proteomes" id="UP000810292"/>
    </source>
</evidence>
<comment type="caution">
    <text evidence="2">The sequence shown here is derived from an EMBL/GenBank/DDBJ whole genome shotgun (WGS) entry which is preliminary data.</text>
</comment>
<dbReference type="AlphaFoldDB" id="A0A9D9ICH3"/>
<dbReference type="EMBL" id="JADIMF010000145">
    <property type="protein sequence ID" value="MBO8469827.1"/>
    <property type="molecule type" value="Genomic_DNA"/>
</dbReference>